<name>A0A1M6REI4_9FIRM</name>
<dbReference type="InterPro" id="IPR029024">
    <property type="entry name" value="TerB-like"/>
</dbReference>
<dbReference type="EMBL" id="FRAJ01000014">
    <property type="protein sequence ID" value="SHK30862.1"/>
    <property type="molecule type" value="Genomic_DNA"/>
</dbReference>
<dbReference type="Gene3D" id="1.10.3680.10">
    <property type="entry name" value="TerB-like"/>
    <property type="match status" value="1"/>
</dbReference>
<accession>A0A1M6REI4</accession>
<protein>
    <submittedName>
        <fullName evidence="1">Parallel beta-helix repeat (Two copies)</fullName>
    </submittedName>
</protein>
<dbReference type="AlphaFoldDB" id="A0A1M6REI4"/>
<dbReference type="SUPFAM" id="SSF51126">
    <property type="entry name" value="Pectin lyase-like"/>
    <property type="match status" value="1"/>
</dbReference>
<organism evidence="1 2">
    <name type="scientific">Caminicella sporogenes DSM 14501</name>
    <dbReference type="NCBI Taxonomy" id="1121266"/>
    <lineage>
        <taxon>Bacteria</taxon>
        <taxon>Bacillati</taxon>
        <taxon>Bacillota</taxon>
        <taxon>Clostridia</taxon>
        <taxon>Peptostreptococcales</taxon>
        <taxon>Caminicellaceae</taxon>
        <taxon>Caminicella</taxon>
    </lineage>
</organism>
<evidence type="ECO:0000313" key="1">
    <source>
        <dbReference type="EMBL" id="SHK30862.1"/>
    </source>
</evidence>
<sequence>MSILDMLKEVKEDIVEVPEHPLADEDVDLKITYLSGIALMSNTDEKIDKDEMKHIEFLIKGMRLPESTKEKIINISKNPSQEQIKQIIETIKENELEYRFLLDTAVALWADKVLEESEKEGFFLFSEMINISKHLSQQFLDFAEVYMEKNEKKVLEVLSDIKGIDKSVFPYYVKQLGVLVLGDENITEGKREIKGKTLRIIGNIIIGKDAEIEFENCNLTFTGGRILSTGNVIMKNCNVKLDQESIISVSNFDCYGCTFSTIGDFEDVEIKSKKSKYNNKEYYSNIEKIDKTILVSITDGENVNIVDTKFKDIKFFNVLYVERTPQLNIEMCTFVNNKNCIYLSNNSGIKIKDSIFKNNSLNDIIYNSHKVETIIDNCNFEKSQESNYLTIYFSYIKRGINTVKNCKFIRGGIYCSEINGLDLRDPFDNFLYLSDAMKISLKHYYKAILISGKLRDIFINCDFCDSVIGQKFL</sequence>
<dbReference type="InterPro" id="IPR011050">
    <property type="entry name" value="Pectin_lyase_fold/virulence"/>
</dbReference>
<reference evidence="1 2" key="1">
    <citation type="submission" date="2016-11" db="EMBL/GenBank/DDBJ databases">
        <authorList>
            <person name="Jaros S."/>
            <person name="Januszkiewicz K."/>
            <person name="Wedrychowicz H."/>
        </authorList>
    </citation>
    <scope>NUCLEOTIDE SEQUENCE [LARGE SCALE GENOMIC DNA]</scope>
    <source>
        <strain evidence="1 2">DSM 14501</strain>
    </source>
</reference>
<dbReference type="SUPFAM" id="SSF158682">
    <property type="entry name" value="TerB-like"/>
    <property type="match status" value="1"/>
</dbReference>
<dbReference type="STRING" id="1121266.SAMN02745883_01764"/>
<gene>
    <name evidence="1" type="ORF">SAMN02745883_01764</name>
</gene>
<dbReference type="Proteomes" id="UP000184082">
    <property type="component" value="Unassembled WGS sequence"/>
</dbReference>
<proteinExistence type="predicted"/>
<keyword evidence="2" id="KW-1185">Reference proteome</keyword>
<evidence type="ECO:0000313" key="2">
    <source>
        <dbReference type="Proteomes" id="UP000184082"/>
    </source>
</evidence>
<dbReference type="RefSeq" id="WP_072967693.1">
    <property type="nucleotide sequence ID" value="NZ_FRAJ01000014.1"/>
</dbReference>